<dbReference type="Proteomes" id="UP000786387">
    <property type="component" value="Unassembled WGS sequence"/>
</dbReference>
<proteinExistence type="inferred from homology"/>
<reference evidence="11 12" key="1">
    <citation type="submission" date="2020-02" db="EMBL/GenBank/DDBJ databases">
        <title>Synteny-based analysis reveals conserved mechanism for high triclosan tolerance in Pseudomonas, as well as instances of horizontal transfer.</title>
        <authorList>
            <person name="Mcfarland A.G."/>
            <person name="Bertucci H.K."/>
            <person name="Litmann E."/>
            <person name="Shen J."/>
            <person name="Huttenhower C."/>
            <person name="Hartmann E.M."/>
        </authorList>
    </citation>
    <scope>NUCLEOTIDE SEQUENCE [LARGE SCALE GENOMIC DNA]</scope>
    <source>
        <strain evidence="11 12">115A1</strain>
    </source>
</reference>
<accession>A0ABR5Z3X1</accession>
<sequence length="155" mass="17084">MTAPRLLILMVVLNVLIVAGGVGVAYWLLKPGLNAAGDPVSGQVEIVPETTVDYAFHPVEKIIVSLRGEGRERYFVLDLMLQAESSDEPKDFQQAEPLVRNSVVSYLSTLTFEELRGLQIAELQTRLEQALFADFASKKAAVPFKQVLVSKLIVQ</sequence>
<evidence type="ECO:0000256" key="3">
    <source>
        <dbReference type="ARBA" id="ARBA00008281"/>
    </source>
</evidence>
<keyword evidence="6 10" id="KW-0812">Transmembrane</keyword>
<comment type="similarity">
    <text evidence="3 10">Belongs to the FliL family.</text>
</comment>
<keyword evidence="9 10" id="KW-0472">Membrane</keyword>
<keyword evidence="8 10" id="KW-1133">Transmembrane helix</keyword>
<evidence type="ECO:0000256" key="2">
    <source>
        <dbReference type="ARBA" id="ARBA00004162"/>
    </source>
</evidence>
<evidence type="ECO:0000256" key="9">
    <source>
        <dbReference type="ARBA" id="ARBA00023136"/>
    </source>
</evidence>
<keyword evidence="7 10" id="KW-0283">Flagellar rotation</keyword>
<comment type="function">
    <text evidence="1 10">Controls the rotational direction of flagella during chemotaxis.</text>
</comment>
<feature type="transmembrane region" description="Helical" evidence="10">
    <location>
        <begin position="6"/>
        <end position="29"/>
    </location>
</feature>
<keyword evidence="12" id="KW-1185">Reference proteome</keyword>
<protein>
    <recommendedName>
        <fullName evidence="10">Flagellar protein FliL</fullName>
    </recommendedName>
</protein>
<keyword evidence="11" id="KW-0966">Cell projection</keyword>
<keyword evidence="5 10" id="KW-0145">Chemotaxis</keyword>
<evidence type="ECO:0000256" key="10">
    <source>
        <dbReference type="RuleBase" id="RU364125"/>
    </source>
</evidence>
<keyword evidence="4" id="KW-1003">Cell membrane</keyword>
<dbReference type="RefSeq" id="WP_181071891.1">
    <property type="nucleotide sequence ID" value="NZ_JAAMRF010000008.1"/>
</dbReference>
<gene>
    <name evidence="11" type="ORF">G7026_15940</name>
</gene>
<comment type="subcellular location">
    <subcellularLocation>
        <location evidence="10">Cell inner membrane</location>
    </subcellularLocation>
    <subcellularLocation>
        <location evidence="2">Cell membrane</location>
        <topology evidence="2">Single-pass membrane protein</topology>
    </subcellularLocation>
</comment>
<name>A0ABR5Z3X1_9GAMM</name>
<evidence type="ECO:0000256" key="5">
    <source>
        <dbReference type="ARBA" id="ARBA00022500"/>
    </source>
</evidence>
<organism evidence="11 12">
    <name type="scientific">Stutzerimonas azotifigens</name>
    <dbReference type="NCBI Taxonomy" id="291995"/>
    <lineage>
        <taxon>Bacteria</taxon>
        <taxon>Pseudomonadati</taxon>
        <taxon>Pseudomonadota</taxon>
        <taxon>Gammaproteobacteria</taxon>
        <taxon>Pseudomonadales</taxon>
        <taxon>Pseudomonadaceae</taxon>
        <taxon>Stutzerimonas</taxon>
    </lineage>
</organism>
<evidence type="ECO:0000256" key="8">
    <source>
        <dbReference type="ARBA" id="ARBA00022989"/>
    </source>
</evidence>
<keyword evidence="11" id="KW-0969">Cilium</keyword>
<dbReference type="EMBL" id="JAAMRF010000008">
    <property type="protein sequence ID" value="MBA1274845.1"/>
    <property type="molecule type" value="Genomic_DNA"/>
</dbReference>
<evidence type="ECO:0000256" key="6">
    <source>
        <dbReference type="ARBA" id="ARBA00022692"/>
    </source>
</evidence>
<comment type="caution">
    <text evidence="11">The sequence shown here is derived from an EMBL/GenBank/DDBJ whole genome shotgun (WGS) entry which is preliminary data.</text>
</comment>
<dbReference type="Pfam" id="PF03748">
    <property type="entry name" value="FliL"/>
    <property type="match status" value="1"/>
</dbReference>
<evidence type="ECO:0000256" key="1">
    <source>
        <dbReference type="ARBA" id="ARBA00002254"/>
    </source>
</evidence>
<evidence type="ECO:0000313" key="11">
    <source>
        <dbReference type="EMBL" id="MBA1274845.1"/>
    </source>
</evidence>
<evidence type="ECO:0000313" key="12">
    <source>
        <dbReference type="Proteomes" id="UP000786387"/>
    </source>
</evidence>
<keyword evidence="11" id="KW-0282">Flagellum</keyword>
<dbReference type="InterPro" id="IPR005503">
    <property type="entry name" value="FliL"/>
</dbReference>
<evidence type="ECO:0000256" key="7">
    <source>
        <dbReference type="ARBA" id="ARBA00022779"/>
    </source>
</evidence>
<evidence type="ECO:0000256" key="4">
    <source>
        <dbReference type="ARBA" id="ARBA00022475"/>
    </source>
</evidence>
<keyword evidence="10" id="KW-0997">Cell inner membrane</keyword>